<sequence length="188" mass="21470">MSAEVSDPSNDQLLFDIVTTNTIHGPCGNPRQIECFYLRLLLVNVTSRLSYQDIRKVNGQQYPTYKDAGLALGFLEDDNQWDCMLTEAALNCTAIQIRLIYAIVLTTCFPAREMTLWDNHKDSTTDDILYRHRTRFNNLTITFSDYVHNEAMIAIEICIVIANLSLSHFGMHSPNRSASTLMNIEMNR</sequence>
<organism evidence="1 2">
    <name type="scientific">Trichonephila clavata</name>
    <name type="common">Joro spider</name>
    <name type="synonym">Nephila clavata</name>
    <dbReference type="NCBI Taxonomy" id="2740835"/>
    <lineage>
        <taxon>Eukaryota</taxon>
        <taxon>Metazoa</taxon>
        <taxon>Ecdysozoa</taxon>
        <taxon>Arthropoda</taxon>
        <taxon>Chelicerata</taxon>
        <taxon>Arachnida</taxon>
        <taxon>Araneae</taxon>
        <taxon>Araneomorphae</taxon>
        <taxon>Entelegynae</taxon>
        <taxon>Araneoidea</taxon>
        <taxon>Nephilidae</taxon>
        <taxon>Trichonephila</taxon>
    </lineage>
</organism>
<comment type="caution">
    <text evidence="1">The sequence shown here is derived from an EMBL/GenBank/DDBJ whole genome shotgun (WGS) entry which is preliminary data.</text>
</comment>
<dbReference type="GO" id="GO:0004386">
    <property type="term" value="F:helicase activity"/>
    <property type="evidence" value="ECO:0007669"/>
    <property type="project" value="UniProtKB-KW"/>
</dbReference>
<name>A0A8X6LL69_TRICU</name>
<evidence type="ECO:0000313" key="1">
    <source>
        <dbReference type="EMBL" id="GFR12402.1"/>
    </source>
</evidence>
<keyword evidence="1" id="KW-0378">Hydrolase</keyword>
<protein>
    <submittedName>
        <fullName evidence="1">ATP-dependent DNA helicase</fullName>
    </submittedName>
</protein>
<reference evidence="1" key="1">
    <citation type="submission" date="2020-07" db="EMBL/GenBank/DDBJ databases">
        <title>Multicomponent nature underlies the extraordinary mechanical properties of spider dragline silk.</title>
        <authorList>
            <person name="Kono N."/>
            <person name="Nakamura H."/>
            <person name="Mori M."/>
            <person name="Yoshida Y."/>
            <person name="Ohtoshi R."/>
            <person name="Malay A.D."/>
            <person name="Moran D.A.P."/>
            <person name="Tomita M."/>
            <person name="Numata K."/>
            <person name="Arakawa K."/>
        </authorList>
    </citation>
    <scope>NUCLEOTIDE SEQUENCE</scope>
</reference>
<dbReference type="OrthoDB" id="7789720at2759"/>
<dbReference type="Proteomes" id="UP000887116">
    <property type="component" value="Unassembled WGS sequence"/>
</dbReference>
<keyword evidence="1" id="KW-0067">ATP-binding</keyword>
<gene>
    <name evidence="1" type="primary">EVAR_43217_1</name>
    <name evidence="1" type="ORF">TNCT_640881</name>
</gene>
<evidence type="ECO:0000313" key="2">
    <source>
        <dbReference type="Proteomes" id="UP000887116"/>
    </source>
</evidence>
<keyword evidence="2" id="KW-1185">Reference proteome</keyword>
<dbReference type="EMBL" id="BMAO01016963">
    <property type="protein sequence ID" value="GFR12402.1"/>
    <property type="molecule type" value="Genomic_DNA"/>
</dbReference>
<keyword evidence="1" id="KW-0547">Nucleotide-binding</keyword>
<keyword evidence="1" id="KW-0347">Helicase</keyword>
<proteinExistence type="predicted"/>
<dbReference type="AlphaFoldDB" id="A0A8X6LL69"/>
<accession>A0A8X6LL69</accession>